<dbReference type="RefSeq" id="WP_184935709.1">
    <property type="nucleotide sequence ID" value="NZ_JACHJV010000001.1"/>
</dbReference>
<organism evidence="2 3">
    <name type="scientific">Kitasatospora kifunensis</name>
    <name type="common">Streptomyces kifunensis</name>
    <dbReference type="NCBI Taxonomy" id="58351"/>
    <lineage>
        <taxon>Bacteria</taxon>
        <taxon>Bacillati</taxon>
        <taxon>Actinomycetota</taxon>
        <taxon>Actinomycetes</taxon>
        <taxon>Kitasatosporales</taxon>
        <taxon>Streptomycetaceae</taxon>
        <taxon>Kitasatospora</taxon>
    </lineage>
</organism>
<gene>
    <name evidence="2" type="ORF">FHR34_002624</name>
</gene>
<keyword evidence="1" id="KW-0812">Transmembrane</keyword>
<comment type="caution">
    <text evidence="2">The sequence shown here is derived from an EMBL/GenBank/DDBJ whole genome shotgun (WGS) entry which is preliminary data.</text>
</comment>
<feature type="transmembrane region" description="Helical" evidence="1">
    <location>
        <begin position="104"/>
        <end position="124"/>
    </location>
</feature>
<dbReference type="EMBL" id="JACHJV010000001">
    <property type="protein sequence ID" value="MBB4923631.1"/>
    <property type="molecule type" value="Genomic_DNA"/>
</dbReference>
<evidence type="ECO:0000313" key="3">
    <source>
        <dbReference type="Proteomes" id="UP000540506"/>
    </source>
</evidence>
<evidence type="ECO:0000256" key="1">
    <source>
        <dbReference type="SAM" id="Phobius"/>
    </source>
</evidence>
<feature type="transmembrane region" description="Helical" evidence="1">
    <location>
        <begin position="65"/>
        <end position="83"/>
    </location>
</feature>
<reference evidence="2 3" key="1">
    <citation type="submission" date="2020-08" db="EMBL/GenBank/DDBJ databases">
        <title>Sequencing the genomes of 1000 actinobacteria strains.</title>
        <authorList>
            <person name="Klenk H.-P."/>
        </authorList>
    </citation>
    <scope>NUCLEOTIDE SEQUENCE [LARGE SCALE GENOMIC DNA]</scope>
    <source>
        <strain evidence="2 3">DSM 41654</strain>
    </source>
</reference>
<proteinExistence type="predicted"/>
<feature type="transmembrane region" description="Helical" evidence="1">
    <location>
        <begin position="130"/>
        <end position="150"/>
    </location>
</feature>
<accession>A0A7W7R1C3</accession>
<dbReference type="AlphaFoldDB" id="A0A7W7R1C3"/>
<keyword evidence="1" id="KW-0472">Membrane</keyword>
<keyword evidence="3" id="KW-1185">Reference proteome</keyword>
<keyword evidence="1" id="KW-1133">Transmembrane helix</keyword>
<sequence length="165" mass="17433">MSFSDQPSVESAAAALQAYERARGAAVGPRPTPAWYPAARGGLAAVSYGLTFTTILTRHPAPWEAVLSLVAVLAFLGVHAAAVRPGGVLVLPKNDPRRQAKLRAHWWSMLVWPLGWLPGAVVGLCAGDALLGLRVGAVTSSLALGVHLWWSSARERRLVLEAGQA</sequence>
<protein>
    <submittedName>
        <fullName evidence="2">Uncharacterized protein</fullName>
    </submittedName>
</protein>
<dbReference type="Proteomes" id="UP000540506">
    <property type="component" value="Unassembled WGS sequence"/>
</dbReference>
<name>A0A7W7R1C3_KITKI</name>
<evidence type="ECO:0000313" key="2">
    <source>
        <dbReference type="EMBL" id="MBB4923631.1"/>
    </source>
</evidence>